<dbReference type="Pfam" id="PF13188">
    <property type="entry name" value="PAS_8"/>
    <property type="match status" value="1"/>
</dbReference>
<dbReference type="CDD" id="cd16922">
    <property type="entry name" value="HATPase_EvgS-ArcB-TorS-like"/>
    <property type="match status" value="1"/>
</dbReference>
<dbReference type="SMART" id="SM00086">
    <property type="entry name" value="PAC"/>
    <property type="match status" value="2"/>
</dbReference>
<dbReference type="Proteomes" id="UP000001441">
    <property type="component" value="Chromosome"/>
</dbReference>
<dbReference type="PROSITE" id="PS50109">
    <property type="entry name" value="HIS_KIN"/>
    <property type="match status" value="1"/>
</dbReference>
<dbReference type="PROSITE" id="PS50112">
    <property type="entry name" value="PAS"/>
    <property type="match status" value="2"/>
</dbReference>
<dbReference type="InterPro" id="IPR000700">
    <property type="entry name" value="PAS-assoc_C"/>
</dbReference>
<feature type="domain" description="PAS" evidence="8">
    <location>
        <begin position="293"/>
        <end position="336"/>
    </location>
</feature>
<feature type="domain" description="PAS" evidence="8">
    <location>
        <begin position="67"/>
        <end position="115"/>
    </location>
</feature>
<dbReference type="PANTHER" id="PTHR43047">
    <property type="entry name" value="TWO-COMPONENT HISTIDINE PROTEIN KINASE"/>
    <property type="match status" value="1"/>
</dbReference>
<dbReference type="InterPro" id="IPR004358">
    <property type="entry name" value="Sig_transdc_His_kin-like_C"/>
</dbReference>
<gene>
    <name evidence="10" type="ordered locus">Alvin_2912</name>
</gene>
<keyword evidence="11" id="KW-1185">Reference proteome</keyword>
<dbReference type="InterPro" id="IPR005467">
    <property type="entry name" value="His_kinase_dom"/>
</dbReference>
<feature type="domain" description="PAC" evidence="9">
    <location>
        <begin position="119"/>
        <end position="171"/>
    </location>
</feature>
<dbReference type="InterPro" id="IPR035965">
    <property type="entry name" value="PAS-like_dom_sf"/>
</dbReference>
<dbReference type="PROSITE" id="PS50113">
    <property type="entry name" value="PAC"/>
    <property type="match status" value="2"/>
</dbReference>
<evidence type="ECO:0000313" key="11">
    <source>
        <dbReference type="Proteomes" id="UP000001441"/>
    </source>
</evidence>
<dbReference type="CDD" id="cd00130">
    <property type="entry name" value="PAS"/>
    <property type="match status" value="3"/>
</dbReference>
<feature type="domain" description="PAC" evidence="9">
    <location>
        <begin position="366"/>
        <end position="416"/>
    </location>
</feature>
<dbReference type="STRING" id="572477.Alvin_2912"/>
<dbReference type="eggNOG" id="COG2202">
    <property type="taxonomic scope" value="Bacteria"/>
</dbReference>
<dbReference type="GO" id="GO:0000155">
    <property type="term" value="F:phosphorelay sensor kinase activity"/>
    <property type="evidence" value="ECO:0007669"/>
    <property type="project" value="InterPro"/>
</dbReference>
<dbReference type="Pfam" id="PF13426">
    <property type="entry name" value="PAS_9"/>
    <property type="match status" value="1"/>
</dbReference>
<keyword evidence="4" id="KW-0808">Transferase</keyword>
<dbReference type="EMBL" id="CP001896">
    <property type="protein sequence ID" value="ADC63816.1"/>
    <property type="molecule type" value="Genomic_DNA"/>
</dbReference>
<accession>D3RRA4</accession>
<protein>
    <recommendedName>
        <fullName evidence="2">histidine kinase</fullName>
        <ecNumber evidence="2">2.7.13.3</ecNumber>
    </recommendedName>
</protein>
<dbReference type="Pfam" id="PF00512">
    <property type="entry name" value="HisKA"/>
    <property type="match status" value="1"/>
</dbReference>
<dbReference type="eggNOG" id="COG2205">
    <property type="taxonomic scope" value="Bacteria"/>
</dbReference>
<dbReference type="CDD" id="cd00082">
    <property type="entry name" value="HisKA"/>
    <property type="match status" value="1"/>
</dbReference>
<keyword evidence="3" id="KW-0597">Phosphoprotein</keyword>
<dbReference type="InterPro" id="IPR036890">
    <property type="entry name" value="HATPase_C_sf"/>
</dbReference>
<dbReference type="Gene3D" id="1.10.287.130">
    <property type="match status" value="1"/>
</dbReference>
<dbReference type="Pfam" id="PF02518">
    <property type="entry name" value="HATPase_c"/>
    <property type="match status" value="1"/>
</dbReference>
<evidence type="ECO:0000259" key="8">
    <source>
        <dbReference type="PROSITE" id="PS50112"/>
    </source>
</evidence>
<dbReference type="KEGG" id="alv:Alvin_2912"/>
<dbReference type="SUPFAM" id="SSF47384">
    <property type="entry name" value="Homodimeric domain of signal transducing histidine kinase"/>
    <property type="match status" value="1"/>
</dbReference>
<proteinExistence type="predicted"/>
<evidence type="ECO:0000259" key="7">
    <source>
        <dbReference type="PROSITE" id="PS50109"/>
    </source>
</evidence>
<dbReference type="FunFam" id="3.30.565.10:FF:000010">
    <property type="entry name" value="Sensor histidine kinase RcsC"/>
    <property type="match status" value="1"/>
</dbReference>
<dbReference type="HOGENOM" id="CLU_405270_0_0_6"/>
<dbReference type="SUPFAM" id="SSF55785">
    <property type="entry name" value="PYP-like sensor domain (PAS domain)"/>
    <property type="match status" value="3"/>
</dbReference>
<dbReference type="Gene3D" id="3.30.450.20">
    <property type="entry name" value="PAS domain"/>
    <property type="match status" value="3"/>
</dbReference>
<name>D3RRA4_ALLVD</name>
<evidence type="ECO:0000256" key="6">
    <source>
        <dbReference type="ARBA" id="ARBA00023012"/>
    </source>
</evidence>
<keyword evidence="6" id="KW-0902">Two-component regulatory system</keyword>
<reference evidence="10 11" key="1">
    <citation type="journal article" date="2011" name="Stand. Genomic Sci.">
        <title>Complete genome sequence of Allochromatium vinosum DSM 180(T).</title>
        <authorList>
            <person name="Weissgerber T."/>
            <person name="Zigann R."/>
            <person name="Bruce D."/>
            <person name="Chang Y.J."/>
            <person name="Detter J.C."/>
            <person name="Han C."/>
            <person name="Hauser L."/>
            <person name="Jeffries C.D."/>
            <person name="Land M."/>
            <person name="Munk A.C."/>
            <person name="Tapia R."/>
            <person name="Dahl C."/>
        </authorList>
    </citation>
    <scope>NUCLEOTIDE SEQUENCE [LARGE SCALE GENOMIC DNA]</scope>
    <source>
        <strain evidence="11">ATCC 17899 / DSM 180 / NBRC 103801 / NCIMB 10441 / D</strain>
    </source>
</reference>
<evidence type="ECO:0000259" key="9">
    <source>
        <dbReference type="PROSITE" id="PS50113"/>
    </source>
</evidence>
<dbReference type="Pfam" id="PF08447">
    <property type="entry name" value="PAS_3"/>
    <property type="match status" value="1"/>
</dbReference>
<dbReference type="NCBIfam" id="TIGR00229">
    <property type="entry name" value="sensory_box"/>
    <property type="match status" value="2"/>
</dbReference>
<evidence type="ECO:0000256" key="5">
    <source>
        <dbReference type="ARBA" id="ARBA00022777"/>
    </source>
</evidence>
<evidence type="ECO:0000256" key="2">
    <source>
        <dbReference type="ARBA" id="ARBA00012438"/>
    </source>
</evidence>
<evidence type="ECO:0000256" key="3">
    <source>
        <dbReference type="ARBA" id="ARBA00022553"/>
    </source>
</evidence>
<dbReference type="InterPro" id="IPR001610">
    <property type="entry name" value="PAC"/>
</dbReference>
<keyword evidence="5 10" id="KW-0418">Kinase</keyword>
<dbReference type="AlphaFoldDB" id="D3RRA4"/>
<dbReference type="PRINTS" id="PR00344">
    <property type="entry name" value="BCTRLSENSOR"/>
</dbReference>
<dbReference type="InterPro" id="IPR000014">
    <property type="entry name" value="PAS"/>
</dbReference>
<comment type="catalytic activity">
    <reaction evidence="1">
        <text>ATP + protein L-histidine = ADP + protein N-phospho-L-histidine.</text>
        <dbReference type="EC" id="2.7.13.3"/>
    </reaction>
</comment>
<dbReference type="SMART" id="SM00091">
    <property type="entry name" value="PAS"/>
    <property type="match status" value="3"/>
</dbReference>
<evidence type="ECO:0000256" key="1">
    <source>
        <dbReference type="ARBA" id="ARBA00000085"/>
    </source>
</evidence>
<dbReference type="PANTHER" id="PTHR43047:SF64">
    <property type="entry name" value="HISTIDINE KINASE CONTAINING CHEY-HOMOLOGOUS RECEIVER DOMAIN AND PAS DOMAIN-RELATED"/>
    <property type="match status" value="1"/>
</dbReference>
<dbReference type="SMART" id="SM00388">
    <property type="entry name" value="HisKA"/>
    <property type="match status" value="1"/>
</dbReference>
<dbReference type="InterPro" id="IPR003594">
    <property type="entry name" value="HATPase_dom"/>
</dbReference>
<dbReference type="InterPro" id="IPR003661">
    <property type="entry name" value="HisK_dim/P_dom"/>
</dbReference>
<feature type="domain" description="Histidine kinase" evidence="7">
    <location>
        <begin position="452"/>
        <end position="673"/>
    </location>
</feature>
<dbReference type="OrthoDB" id="8573350at2"/>
<evidence type="ECO:0000256" key="4">
    <source>
        <dbReference type="ARBA" id="ARBA00022679"/>
    </source>
</evidence>
<dbReference type="EC" id="2.7.13.3" evidence="2"/>
<dbReference type="InterPro" id="IPR036097">
    <property type="entry name" value="HisK_dim/P_sf"/>
</dbReference>
<organism evidence="10 11">
    <name type="scientific">Allochromatium vinosum (strain ATCC 17899 / DSM 180 / NBRC 103801 / NCIMB 10441 / D)</name>
    <name type="common">Chromatium vinosum</name>
    <dbReference type="NCBI Taxonomy" id="572477"/>
    <lineage>
        <taxon>Bacteria</taxon>
        <taxon>Pseudomonadati</taxon>
        <taxon>Pseudomonadota</taxon>
        <taxon>Gammaproteobacteria</taxon>
        <taxon>Chromatiales</taxon>
        <taxon>Chromatiaceae</taxon>
        <taxon>Allochromatium</taxon>
    </lineage>
</organism>
<dbReference type="SUPFAM" id="SSF55874">
    <property type="entry name" value="ATPase domain of HSP90 chaperone/DNA topoisomerase II/histidine kinase"/>
    <property type="match status" value="1"/>
</dbReference>
<sequence length="678" mass="76918">MTTSDHPPTIQYDSLDDGRPSDARLLSPYTSRRTRRLDEETLAWERDLFVGGPVAVLVWRPEARWPVCHASPNVAPIFGHSAERMMHSDFHYMSVIHPDDIDRIAGEVVRYLNEGRDTWEQRYRIVRPDGQVRWLYDFTVVDRDESAEPRLLRGYVMDETETQRRERDFQVLAASSADAVWISAVPAGFLYANPAALRLTEHDATSLGRLCWPDLIAPREHARLPELLERLDAGECVQTEVWIGRADRTEVLVDLRLQPLGEGRCLGIGREHAEPQRSIVTENRRPPDVLRESQELYRAIVDQAADGIVLIDAQTLRFVEFNEAACRSLGYSRDEFARLGISDIQADLSPRGIARWRERINSSGQGDFETLHRHKSGELRRVHVSNRALDIRQGRYWAAIWRDITERKRIEDELDEHRRHLEELVRTRTAELERARLEAESANLAKSILLANMSHEVRAPINAILGLNHRLKASANDPEQSQRLGQIAEAGYHLLRIANDILDLSRMEAGTLRLERVDFELRHSLARLNLLLNAEVEAKGLRLRLVMDPTLPARLHGDPGRLGQILLNLTGNAVKFSEHGTVTVKANLIDRHQNRVRVRFEVCDEGTGIPEDRQDALFLAFEQLDVSTARQFGGSGLGLAISKRLVELMEGEIGVESRPGVGSAFWFTACFEPASDGD</sequence>
<dbReference type="InterPro" id="IPR013655">
    <property type="entry name" value="PAS_fold_3"/>
</dbReference>
<evidence type="ECO:0000313" key="10">
    <source>
        <dbReference type="EMBL" id="ADC63816.1"/>
    </source>
</evidence>
<dbReference type="Gene3D" id="3.30.565.10">
    <property type="entry name" value="Histidine kinase-like ATPase, C-terminal domain"/>
    <property type="match status" value="1"/>
</dbReference>
<dbReference type="SMART" id="SM00387">
    <property type="entry name" value="HATPase_c"/>
    <property type="match status" value="1"/>
</dbReference>